<accession>A0A6J6CG01</accession>
<organism evidence="2">
    <name type="scientific">freshwater metagenome</name>
    <dbReference type="NCBI Taxonomy" id="449393"/>
    <lineage>
        <taxon>unclassified sequences</taxon>
        <taxon>metagenomes</taxon>
        <taxon>ecological metagenomes</taxon>
    </lineage>
</organism>
<evidence type="ECO:0000313" key="2">
    <source>
        <dbReference type="EMBL" id="CAB4550307.1"/>
    </source>
</evidence>
<name>A0A6J6CG01_9ZZZZ</name>
<feature type="region of interest" description="Disordered" evidence="1">
    <location>
        <begin position="1"/>
        <end position="26"/>
    </location>
</feature>
<gene>
    <name evidence="2" type="ORF">UFOPK1493_01005</name>
</gene>
<dbReference type="AlphaFoldDB" id="A0A6J6CG01"/>
<evidence type="ECO:0000256" key="1">
    <source>
        <dbReference type="SAM" id="MobiDB-lite"/>
    </source>
</evidence>
<proteinExistence type="predicted"/>
<protein>
    <submittedName>
        <fullName evidence="2">Unannotated protein</fullName>
    </submittedName>
</protein>
<dbReference type="EMBL" id="CAEZSR010000026">
    <property type="protein sequence ID" value="CAB4550307.1"/>
    <property type="molecule type" value="Genomic_DNA"/>
</dbReference>
<reference evidence="2" key="1">
    <citation type="submission" date="2020-05" db="EMBL/GenBank/DDBJ databases">
        <authorList>
            <person name="Chiriac C."/>
            <person name="Salcher M."/>
            <person name="Ghai R."/>
            <person name="Kavagutti S V."/>
        </authorList>
    </citation>
    <scope>NUCLEOTIDE SEQUENCE</scope>
</reference>
<sequence length="51" mass="5191">MRPGIRRIGDAATPIASSGERSVPAEVARRDPIPIGAVATEVPIGCATLHG</sequence>